<organism evidence="2 3">
    <name type="scientific">Azospirillum ramasamyi</name>
    <dbReference type="NCBI Taxonomy" id="682998"/>
    <lineage>
        <taxon>Bacteria</taxon>
        <taxon>Pseudomonadati</taxon>
        <taxon>Pseudomonadota</taxon>
        <taxon>Alphaproteobacteria</taxon>
        <taxon>Rhodospirillales</taxon>
        <taxon>Azospirillaceae</taxon>
        <taxon>Azospirillum</taxon>
    </lineage>
</organism>
<feature type="compositionally biased region" description="Basic and acidic residues" evidence="1">
    <location>
        <begin position="42"/>
        <end position="60"/>
    </location>
</feature>
<dbReference type="AlphaFoldDB" id="A0A2U9S6U8"/>
<keyword evidence="3" id="KW-1185">Reference proteome</keyword>
<sequence>MASNDRDIDSRNAASHIGANRTGTGQPRDAGNATGPSDNGGIDERPIPLDIRETRDHLGVDEEIEGFQHIIGPGAGGPLDQPDEDFGIPGSEEAGGLGTGPLPPRLPDHPMGQKAGHTAGQRQGAPDDRIVSDRNVAVDGARDRK</sequence>
<name>A0A2U9S6U8_9PROT</name>
<evidence type="ECO:0000256" key="1">
    <source>
        <dbReference type="SAM" id="MobiDB-lite"/>
    </source>
</evidence>
<feature type="region of interest" description="Disordered" evidence="1">
    <location>
        <begin position="1"/>
        <end position="145"/>
    </location>
</feature>
<dbReference type="KEGG" id="azm:DM194_04880"/>
<reference evidence="2 3" key="1">
    <citation type="journal article" date="2019" name="Int. J. Syst. Evol. Microbiol.">
        <title>Azospirillum ramasamyi sp. nov., a novel diazotrophic bacterium isolated from fermented bovine products.</title>
        <authorList>
            <person name="Anandham R."/>
            <person name="Heo J."/>
            <person name="Krishnamoorthy R."/>
            <person name="SenthilKumar M."/>
            <person name="Gopal N.O."/>
            <person name="Kim S.J."/>
            <person name="Kwon S.W."/>
        </authorList>
    </citation>
    <scope>NUCLEOTIDE SEQUENCE [LARGE SCALE GENOMIC DNA]</scope>
    <source>
        <strain evidence="2 3">M2T2B2</strain>
    </source>
</reference>
<dbReference type="OrthoDB" id="7305739at2"/>
<evidence type="ECO:0000313" key="2">
    <source>
        <dbReference type="EMBL" id="AWU93648.1"/>
    </source>
</evidence>
<accession>A0A2U9S6U8</accession>
<gene>
    <name evidence="2" type="ORF">DM194_04880</name>
</gene>
<dbReference type="RefSeq" id="WP_111066188.1">
    <property type="nucleotide sequence ID" value="NZ_CP029829.1"/>
</dbReference>
<dbReference type="EMBL" id="CP029829">
    <property type="protein sequence ID" value="AWU93648.1"/>
    <property type="molecule type" value="Genomic_DNA"/>
</dbReference>
<dbReference type="Proteomes" id="UP000249605">
    <property type="component" value="Chromosome"/>
</dbReference>
<proteinExistence type="predicted"/>
<evidence type="ECO:0000313" key="3">
    <source>
        <dbReference type="Proteomes" id="UP000249605"/>
    </source>
</evidence>
<feature type="compositionally biased region" description="Basic and acidic residues" evidence="1">
    <location>
        <begin position="1"/>
        <end position="10"/>
    </location>
</feature>
<protein>
    <submittedName>
        <fullName evidence="2">Uncharacterized protein</fullName>
    </submittedName>
</protein>